<dbReference type="UniPathway" id="UPA00077">
    <property type="reaction ID" value="UER00154"/>
</dbReference>
<dbReference type="GO" id="GO:0004150">
    <property type="term" value="F:dihydroneopterin aldolase activity"/>
    <property type="evidence" value="ECO:0007669"/>
    <property type="project" value="UniProtKB-UniRule"/>
</dbReference>
<dbReference type="InterPro" id="IPR006156">
    <property type="entry name" value="Dihydroneopterin_aldolase"/>
</dbReference>
<evidence type="ECO:0000256" key="2">
    <source>
        <dbReference type="ARBA" id="ARBA00005013"/>
    </source>
</evidence>
<accession>A0A369ASR9</accession>
<comment type="pathway">
    <text evidence="2 6">Cofactor biosynthesis; tetrahydrofolate biosynthesis; 2-amino-4-hydroxy-6-hydroxymethyl-7,8-dihydropteridine diphosphate from 7,8-dihydroneopterin triphosphate: step 3/4.</text>
</comment>
<feature type="domain" description="Dihydroneopterin aldolase/epimerase" evidence="7">
    <location>
        <begin position="7"/>
        <end position="120"/>
    </location>
</feature>
<comment type="catalytic activity">
    <reaction evidence="1 6">
        <text>7,8-dihydroneopterin = 6-hydroxymethyl-7,8-dihydropterin + glycolaldehyde</text>
        <dbReference type="Rhea" id="RHEA:10540"/>
        <dbReference type="ChEBI" id="CHEBI:17001"/>
        <dbReference type="ChEBI" id="CHEBI:17071"/>
        <dbReference type="ChEBI" id="CHEBI:44841"/>
        <dbReference type="EC" id="4.1.2.25"/>
    </reaction>
</comment>
<evidence type="ECO:0000256" key="5">
    <source>
        <dbReference type="ARBA" id="ARBA00023239"/>
    </source>
</evidence>
<dbReference type="NCBIfam" id="TIGR00526">
    <property type="entry name" value="folB_dom"/>
    <property type="match status" value="1"/>
</dbReference>
<dbReference type="Pfam" id="PF02152">
    <property type="entry name" value="FolB"/>
    <property type="match status" value="1"/>
</dbReference>
<dbReference type="PANTHER" id="PTHR42844">
    <property type="entry name" value="DIHYDRONEOPTERIN ALDOLASE 1-RELATED"/>
    <property type="match status" value="1"/>
</dbReference>
<evidence type="ECO:0000259" key="7">
    <source>
        <dbReference type="SMART" id="SM00905"/>
    </source>
</evidence>
<dbReference type="PANTHER" id="PTHR42844:SF1">
    <property type="entry name" value="DIHYDRONEOPTERIN ALDOLASE 1-RELATED"/>
    <property type="match status" value="1"/>
</dbReference>
<comment type="caution">
    <text evidence="8">The sequence shown here is derived from an EMBL/GenBank/DDBJ whole genome shotgun (WGS) entry which is preliminary data.</text>
</comment>
<dbReference type="Proteomes" id="UP000253034">
    <property type="component" value="Unassembled WGS sequence"/>
</dbReference>
<keyword evidence="9" id="KW-1185">Reference proteome</keyword>
<reference evidence="8 9" key="1">
    <citation type="submission" date="2018-07" db="EMBL/GenBank/DDBJ databases">
        <title>Genomic Encyclopedia of Type Strains, Phase IV (KMG-IV): sequencing the most valuable type-strain genomes for metagenomic binning, comparative biology and taxonomic classification.</title>
        <authorList>
            <person name="Goeker M."/>
        </authorList>
    </citation>
    <scope>NUCLEOTIDE SEQUENCE [LARGE SCALE GENOMIC DNA]</scope>
    <source>
        <strain evidence="8 9">DSM 27016</strain>
    </source>
</reference>
<dbReference type="FunFam" id="3.30.1130.10:FF:000003">
    <property type="entry name" value="7,8-dihydroneopterin aldolase"/>
    <property type="match status" value="1"/>
</dbReference>
<evidence type="ECO:0000256" key="3">
    <source>
        <dbReference type="ARBA" id="ARBA00005708"/>
    </source>
</evidence>
<organism evidence="8 9">
    <name type="scientific">Anaerobacterium chartisolvens</name>
    <dbReference type="NCBI Taxonomy" id="1297424"/>
    <lineage>
        <taxon>Bacteria</taxon>
        <taxon>Bacillati</taxon>
        <taxon>Bacillota</taxon>
        <taxon>Clostridia</taxon>
        <taxon>Eubacteriales</taxon>
        <taxon>Oscillospiraceae</taxon>
        <taxon>Anaerobacterium</taxon>
    </lineage>
</organism>
<dbReference type="SUPFAM" id="SSF55620">
    <property type="entry name" value="Tetrahydrobiopterin biosynthesis enzymes-like"/>
    <property type="match status" value="1"/>
</dbReference>
<name>A0A369ASR9_9FIRM</name>
<comment type="function">
    <text evidence="6">Catalyzes the conversion of 7,8-dihydroneopterin to 6-hydroxymethyl-7,8-dihydropterin.</text>
</comment>
<dbReference type="NCBIfam" id="TIGR00525">
    <property type="entry name" value="folB"/>
    <property type="match status" value="1"/>
</dbReference>
<comment type="similarity">
    <text evidence="3 6">Belongs to the DHNA family.</text>
</comment>
<dbReference type="CDD" id="cd00534">
    <property type="entry name" value="DHNA_DHNTPE"/>
    <property type="match status" value="1"/>
</dbReference>
<protein>
    <recommendedName>
        <fullName evidence="6">7,8-dihydroneopterin aldolase</fullName>
        <ecNumber evidence="6">4.1.2.25</ecNumber>
    </recommendedName>
</protein>
<dbReference type="GO" id="GO:0046656">
    <property type="term" value="P:folic acid biosynthetic process"/>
    <property type="evidence" value="ECO:0007669"/>
    <property type="project" value="UniProtKB-UniRule"/>
</dbReference>
<dbReference type="InterPro" id="IPR043133">
    <property type="entry name" value="GTP-CH-I_C/QueF"/>
</dbReference>
<gene>
    <name evidence="8" type="ORF">DFR58_12640</name>
</gene>
<dbReference type="OrthoDB" id="9808041at2"/>
<dbReference type="AlphaFoldDB" id="A0A369ASR9"/>
<dbReference type="Gene3D" id="3.30.1130.10">
    <property type="match status" value="1"/>
</dbReference>
<sequence>MNKLDKIVLKNMSFYAYHGVLPEERQEGQNFLIDVEMLCDLHKACESDNLEDTVDYSKVYGIIENINKTNKFRLIERLADKISREILSVFEEVEKITVCVMKPQAPIGGKLDWAGVEVVRSRDGT</sequence>
<dbReference type="EMBL" id="QPJT01000026">
    <property type="protein sequence ID" value="RCX11267.1"/>
    <property type="molecule type" value="Genomic_DNA"/>
</dbReference>
<dbReference type="GO" id="GO:0046654">
    <property type="term" value="P:tetrahydrofolate biosynthetic process"/>
    <property type="evidence" value="ECO:0007669"/>
    <property type="project" value="UniProtKB-UniRule"/>
</dbReference>
<dbReference type="GO" id="GO:0005737">
    <property type="term" value="C:cytoplasm"/>
    <property type="evidence" value="ECO:0007669"/>
    <property type="project" value="TreeGrafter"/>
</dbReference>
<keyword evidence="5 6" id="KW-0456">Lyase</keyword>
<proteinExistence type="inferred from homology"/>
<evidence type="ECO:0000256" key="4">
    <source>
        <dbReference type="ARBA" id="ARBA00022909"/>
    </source>
</evidence>
<evidence type="ECO:0000256" key="6">
    <source>
        <dbReference type="RuleBase" id="RU362079"/>
    </source>
</evidence>
<dbReference type="InterPro" id="IPR006157">
    <property type="entry name" value="FolB_dom"/>
</dbReference>
<dbReference type="RefSeq" id="WP_114299197.1">
    <property type="nucleotide sequence ID" value="NZ_QPJT01000026.1"/>
</dbReference>
<evidence type="ECO:0000256" key="1">
    <source>
        <dbReference type="ARBA" id="ARBA00001353"/>
    </source>
</evidence>
<evidence type="ECO:0000313" key="8">
    <source>
        <dbReference type="EMBL" id="RCX11267.1"/>
    </source>
</evidence>
<keyword evidence="4 6" id="KW-0289">Folate biosynthesis</keyword>
<dbReference type="EC" id="4.1.2.25" evidence="6"/>
<evidence type="ECO:0000313" key="9">
    <source>
        <dbReference type="Proteomes" id="UP000253034"/>
    </source>
</evidence>
<dbReference type="SMART" id="SM00905">
    <property type="entry name" value="FolB"/>
    <property type="match status" value="1"/>
</dbReference>